<evidence type="ECO:0000256" key="4">
    <source>
        <dbReference type="ARBA" id="ARBA00022692"/>
    </source>
</evidence>
<comment type="subcellular location">
    <subcellularLocation>
        <location evidence="1">Cell membrane</location>
        <topology evidence="1">Multi-pass membrane protein</topology>
    </subcellularLocation>
</comment>
<dbReference type="PROSITE" id="PS51846">
    <property type="entry name" value="CNNM"/>
    <property type="match status" value="1"/>
</dbReference>
<reference evidence="15" key="1">
    <citation type="submission" date="2016-12" db="EMBL/GenBank/DDBJ databases">
        <title>Comparative genomic analysis reveals the diversity, evolution, and environmental adaptation strategies of the genus Vibrio.</title>
        <authorList>
            <person name="Lin H."/>
            <person name="Wang X."/>
            <person name="Zhang X.-H."/>
        </authorList>
    </citation>
    <scope>NUCLEOTIDE SEQUENCE [LARGE SCALE GENOMIC DNA]</scope>
    <source>
        <strain evidence="15">QT6D1</strain>
    </source>
</reference>
<keyword evidence="7 9" id="KW-0129">CBS domain</keyword>
<dbReference type="Pfam" id="PF03471">
    <property type="entry name" value="CorC_HlyC"/>
    <property type="match status" value="1"/>
</dbReference>
<dbReference type="InterPro" id="IPR005170">
    <property type="entry name" value="Transptr-assoc_dom"/>
</dbReference>
<feature type="transmembrane region" description="Helical" evidence="11">
    <location>
        <begin position="6"/>
        <end position="25"/>
    </location>
</feature>
<accession>A0AAN1FEJ3</accession>
<dbReference type="FunFam" id="3.30.465.10:FF:000010">
    <property type="entry name" value="DUF21 domain-containing protein"/>
    <property type="match status" value="1"/>
</dbReference>
<dbReference type="InterPro" id="IPR046342">
    <property type="entry name" value="CBS_dom_sf"/>
</dbReference>
<dbReference type="InterPro" id="IPR002550">
    <property type="entry name" value="CNNM"/>
</dbReference>
<keyword evidence="8 10" id="KW-0472">Membrane</keyword>
<evidence type="ECO:0000256" key="2">
    <source>
        <dbReference type="ARBA" id="ARBA00006337"/>
    </source>
</evidence>
<proteinExistence type="inferred from homology"/>
<keyword evidence="6 10" id="KW-1133">Transmembrane helix</keyword>
<dbReference type="Gene3D" id="3.30.465.10">
    <property type="match status" value="1"/>
</dbReference>
<dbReference type="FunFam" id="3.10.580.10:FF:000012">
    <property type="entry name" value="DUF21 domain-containing protein"/>
    <property type="match status" value="1"/>
</dbReference>
<comment type="similarity">
    <text evidence="2">Belongs to the UPF0053 family.</text>
</comment>
<dbReference type="Pfam" id="PF00571">
    <property type="entry name" value="CBS"/>
    <property type="match status" value="1"/>
</dbReference>
<dbReference type="PANTHER" id="PTHR22777">
    <property type="entry name" value="HEMOLYSIN-RELATED"/>
    <property type="match status" value="1"/>
</dbReference>
<evidence type="ECO:0000313" key="15">
    <source>
        <dbReference type="Proteomes" id="UP000197092"/>
    </source>
</evidence>
<dbReference type="GO" id="GO:0050660">
    <property type="term" value="F:flavin adenine dinucleotide binding"/>
    <property type="evidence" value="ECO:0007669"/>
    <property type="project" value="InterPro"/>
</dbReference>
<dbReference type="GO" id="GO:0005886">
    <property type="term" value="C:plasma membrane"/>
    <property type="evidence" value="ECO:0007669"/>
    <property type="project" value="UniProtKB-SubCell"/>
</dbReference>
<evidence type="ECO:0000256" key="1">
    <source>
        <dbReference type="ARBA" id="ARBA00004651"/>
    </source>
</evidence>
<dbReference type="Pfam" id="PF01595">
    <property type="entry name" value="CNNM"/>
    <property type="match status" value="1"/>
</dbReference>
<feature type="domain" description="CBS" evidence="12">
    <location>
        <begin position="273"/>
        <end position="332"/>
    </location>
</feature>
<dbReference type="RefSeq" id="WP_088876264.1">
    <property type="nucleotide sequence ID" value="NZ_CP018308.1"/>
</dbReference>
<dbReference type="InterPro" id="IPR044751">
    <property type="entry name" value="Ion_transp-like_CBS"/>
</dbReference>
<evidence type="ECO:0000313" key="14">
    <source>
        <dbReference type="EMBL" id="ASI89093.1"/>
    </source>
</evidence>
<dbReference type="SUPFAM" id="SSF54631">
    <property type="entry name" value="CBS-domain pair"/>
    <property type="match status" value="1"/>
</dbReference>
<sequence>MDDISTGILFAILAGLIVISGYFSGSETGMMSLNRYRLKHLSKTGHKGAKRVERLLNRPDRLIGLILIGNNLVNILASAIATVIGLRLYGDLGVAIATGALTLIILVFAEVTPKTLAALYPERVSFMSSILLTILMKVLSPLVVLVNFITNGFIRLLGIRVNHNDEDHLSSEELRTVVNEAGSLIPRRHQDMLISILDLEHVTVNDIMIPRNEITGININDDWKSIVRQLTHSPHGRVVLYRDQIDEVVGMLRLRESYRLMLEKNEFTKETLLRSADEVYFIPEGTPLNVQMLKFQRNKERIGLIVDEYGDINGLVTLEDILEEIVGEFTTSMAPTLSDEITPQGDGSFLIEGSANIRDINKGLKWNLPTDGPRTLNGLMLEYLEDIPESHLSVQVAEHQMEIVELEENRIKMVKVFPKNKK</sequence>
<dbReference type="CDD" id="cd04590">
    <property type="entry name" value="CBS_pair_CorC_HlyC_assoc"/>
    <property type="match status" value="1"/>
</dbReference>
<feature type="transmembrane region" description="Helical" evidence="11">
    <location>
        <begin position="124"/>
        <end position="149"/>
    </location>
</feature>
<feature type="transmembrane region" description="Helical" evidence="11">
    <location>
        <begin position="92"/>
        <end position="112"/>
    </location>
</feature>
<evidence type="ECO:0000256" key="9">
    <source>
        <dbReference type="PROSITE-ProRule" id="PRU00703"/>
    </source>
</evidence>
<evidence type="ECO:0000259" key="12">
    <source>
        <dbReference type="PROSITE" id="PS51371"/>
    </source>
</evidence>
<dbReference type="InterPro" id="IPR036318">
    <property type="entry name" value="FAD-bd_PCMH-like_sf"/>
</dbReference>
<dbReference type="Gene3D" id="3.10.580.10">
    <property type="entry name" value="CBS-domain"/>
    <property type="match status" value="1"/>
</dbReference>
<keyword evidence="5" id="KW-0677">Repeat</keyword>
<keyword evidence="3" id="KW-1003">Cell membrane</keyword>
<evidence type="ECO:0000256" key="6">
    <source>
        <dbReference type="ARBA" id="ARBA00022989"/>
    </source>
</evidence>
<dbReference type="KEGG" id="vsh:BSZ05_04220"/>
<dbReference type="SMART" id="SM01091">
    <property type="entry name" value="CorC_HlyC"/>
    <property type="match status" value="1"/>
</dbReference>
<dbReference type="NCBIfam" id="NF008604">
    <property type="entry name" value="PRK11573.1"/>
    <property type="match status" value="1"/>
</dbReference>
<evidence type="ECO:0000259" key="13">
    <source>
        <dbReference type="PROSITE" id="PS51846"/>
    </source>
</evidence>
<dbReference type="AlphaFoldDB" id="A0AAN1FEJ3"/>
<evidence type="ECO:0000256" key="10">
    <source>
        <dbReference type="PROSITE-ProRule" id="PRU01193"/>
    </source>
</evidence>
<evidence type="ECO:0000256" key="11">
    <source>
        <dbReference type="SAM" id="Phobius"/>
    </source>
</evidence>
<gene>
    <name evidence="14" type="ORF">BSZ05_04220</name>
</gene>
<dbReference type="SUPFAM" id="SSF56176">
    <property type="entry name" value="FAD-binding/transporter-associated domain-like"/>
    <property type="match status" value="1"/>
</dbReference>
<protein>
    <submittedName>
        <fullName evidence="14">Magnesium/cobalt efflux protein</fullName>
    </submittedName>
</protein>
<dbReference type="EMBL" id="CP018308">
    <property type="protein sequence ID" value="ASI89093.1"/>
    <property type="molecule type" value="Genomic_DNA"/>
</dbReference>
<name>A0AAN1FEJ3_9VIBR</name>
<organism evidence="14 15">
    <name type="scientific">Vibrio mediterranei</name>
    <dbReference type="NCBI Taxonomy" id="689"/>
    <lineage>
        <taxon>Bacteria</taxon>
        <taxon>Pseudomonadati</taxon>
        <taxon>Pseudomonadota</taxon>
        <taxon>Gammaproteobacteria</taxon>
        <taxon>Vibrionales</taxon>
        <taxon>Vibrionaceae</taxon>
        <taxon>Vibrio</taxon>
    </lineage>
</organism>
<evidence type="ECO:0000256" key="7">
    <source>
        <dbReference type="ARBA" id="ARBA00023122"/>
    </source>
</evidence>
<evidence type="ECO:0000256" key="5">
    <source>
        <dbReference type="ARBA" id="ARBA00022737"/>
    </source>
</evidence>
<dbReference type="InterPro" id="IPR000644">
    <property type="entry name" value="CBS_dom"/>
</dbReference>
<feature type="transmembrane region" description="Helical" evidence="11">
    <location>
        <begin position="62"/>
        <end position="86"/>
    </location>
</feature>
<dbReference type="Proteomes" id="UP000197092">
    <property type="component" value="Chromosome 1"/>
</dbReference>
<evidence type="ECO:0000256" key="3">
    <source>
        <dbReference type="ARBA" id="ARBA00022475"/>
    </source>
</evidence>
<dbReference type="InterPro" id="IPR016169">
    <property type="entry name" value="FAD-bd_PCMH_sub2"/>
</dbReference>
<keyword evidence="4 10" id="KW-0812">Transmembrane</keyword>
<dbReference type="PROSITE" id="PS51371">
    <property type="entry name" value="CBS"/>
    <property type="match status" value="1"/>
</dbReference>
<dbReference type="PANTHER" id="PTHR22777:SF32">
    <property type="entry name" value="UPF0053 INNER MEMBRANE PROTEIN YFJD"/>
    <property type="match status" value="1"/>
</dbReference>
<feature type="domain" description="CNNM transmembrane" evidence="13">
    <location>
        <begin position="2"/>
        <end position="191"/>
    </location>
</feature>
<evidence type="ECO:0000256" key="8">
    <source>
        <dbReference type="ARBA" id="ARBA00023136"/>
    </source>
</evidence>